<dbReference type="Proteomes" id="UP001064632">
    <property type="component" value="Chromosome"/>
</dbReference>
<accession>A0ABY6BFH2</accession>
<organism evidence="1 2">
    <name type="scientific">Tahibacter amnicola</name>
    <dbReference type="NCBI Taxonomy" id="2976241"/>
    <lineage>
        <taxon>Bacteria</taxon>
        <taxon>Pseudomonadati</taxon>
        <taxon>Pseudomonadota</taxon>
        <taxon>Gammaproteobacteria</taxon>
        <taxon>Lysobacterales</taxon>
        <taxon>Rhodanobacteraceae</taxon>
        <taxon>Tahibacter</taxon>
    </lineage>
</organism>
<reference evidence="1" key="1">
    <citation type="submission" date="2022-09" db="EMBL/GenBank/DDBJ databases">
        <title>Tahibacter sp. nov., isolated from a fresh water.</title>
        <authorList>
            <person name="Baek J.H."/>
            <person name="Lee J.K."/>
            <person name="Kim J.M."/>
            <person name="Jeon C.O."/>
        </authorList>
    </citation>
    <scope>NUCLEOTIDE SEQUENCE</scope>
    <source>
        <strain evidence="1">W38</strain>
    </source>
</reference>
<dbReference type="InterPro" id="IPR030976">
    <property type="entry name" value="Mod_pep_NH_fam"/>
</dbReference>
<sequence>MASLSRDQVDQLLNKLSTDDAFRELLTNDPAAALRSIGAPVELAACFAKTKGLASKETIRRSAETLQGQLTGKLQFNVHGLALD</sequence>
<keyword evidence="2" id="KW-1185">Reference proteome</keyword>
<protein>
    <submittedName>
        <fullName evidence="1">NHLP-related RiPP peptide</fullName>
    </submittedName>
</protein>
<gene>
    <name evidence="1" type="ORF">N4264_02340</name>
</gene>
<dbReference type="NCBIfam" id="TIGR04509">
    <property type="entry name" value="mod_pep_NH_fam"/>
    <property type="match status" value="1"/>
</dbReference>
<evidence type="ECO:0000313" key="2">
    <source>
        <dbReference type="Proteomes" id="UP001064632"/>
    </source>
</evidence>
<evidence type="ECO:0000313" key="1">
    <source>
        <dbReference type="EMBL" id="UXI68514.1"/>
    </source>
</evidence>
<dbReference type="SUPFAM" id="SSF56209">
    <property type="entry name" value="Nitrile hydratase alpha chain"/>
    <property type="match status" value="1"/>
</dbReference>
<dbReference type="EMBL" id="CP104694">
    <property type="protein sequence ID" value="UXI68514.1"/>
    <property type="molecule type" value="Genomic_DNA"/>
</dbReference>
<dbReference type="InterPro" id="IPR036648">
    <property type="entry name" value="CN_Hdrase_a/SCN_Hdrase_g_sf"/>
</dbReference>
<dbReference type="RefSeq" id="WP_261695473.1">
    <property type="nucleotide sequence ID" value="NZ_CP104694.1"/>
</dbReference>
<name>A0ABY6BFH2_9GAMM</name>
<proteinExistence type="predicted"/>